<sequence>MPPSISRTRSHSQSTLDSPSSRQTRTPTLELDTYRQTNGETPPILPARTAEPSPANQLSPFYPPFPYMPL</sequence>
<dbReference type="EMBL" id="KZ825519">
    <property type="protein sequence ID" value="PYI30216.1"/>
    <property type="molecule type" value="Genomic_DNA"/>
</dbReference>
<dbReference type="Proteomes" id="UP000248817">
    <property type="component" value="Unassembled WGS sequence"/>
</dbReference>
<gene>
    <name evidence="2" type="ORF">BP00DRAFT_426822</name>
</gene>
<dbReference type="AlphaFoldDB" id="A0A2V5J717"/>
<evidence type="ECO:0000313" key="3">
    <source>
        <dbReference type="Proteomes" id="UP000248817"/>
    </source>
</evidence>
<feature type="compositionally biased region" description="Pro residues" evidence="1">
    <location>
        <begin position="61"/>
        <end position="70"/>
    </location>
</feature>
<feature type="compositionally biased region" description="Polar residues" evidence="1">
    <location>
        <begin position="1"/>
        <end position="27"/>
    </location>
</feature>
<evidence type="ECO:0000313" key="2">
    <source>
        <dbReference type="EMBL" id="PYI30216.1"/>
    </source>
</evidence>
<feature type="region of interest" description="Disordered" evidence="1">
    <location>
        <begin position="1"/>
        <end position="70"/>
    </location>
</feature>
<name>A0A2V5J717_9EURO</name>
<reference evidence="2 3" key="1">
    <citation type="submission" date="2018-02" db="EMBL/GenBank/DDBJ databases">
        <title>The genomes of Aspergillus section Nigri reveals drivers in fungal speciation.</title>
        <authorList>
            <consortium name="DOE Joint Genome Institute"/>
            <person name="Vesth T.C."/>
            <person name="Nybo J."/>
            <person name="Theobald S."/>
            <person name="Brandl J."/>
            <person name="Frisvad J.C."/>
            <person name="Nielsen K.F."/>
            <person name="Lyhne E.K."/>
            <person name="Kogle M.E."/>
            <person name="Kuo A."/>
            <person name="Riley R."/>
            <person name="Clum A."/>
            <person name="Nolan M."/>
            <person name="Lipzen A."/>
            <person name="Salamov A."/>
            <person name="Henrissat B."/>
            <person name="Wiebenga A."/>
            <person name="De vries R.P."/>
            <person name="Grigoriev I.V."/>
            <person name="Mortensen U.H."/>
            <person name="Andersen M.R."/>
            <person name="Baker S.E."/>
        </authorList>
    </citation>
    <scope>NUCLEOTIDE SEQUENCE [LARGE SCALE GENOMIC DNA]</scope>
    <source>
        <strain evidence="2 3">CBS 114.80</strain>
    </source>
</reference>
<accession>A0A2V5J717</accession>
<organism evidence="2 3">
    <name type="scientific">Aspergillus indologenus CBS 114.80</name>
    <dbReference type="NCBI Taxonomy" id="1450541"/>
    <lineage>
        <taxon>Eukaryota</taxon>
        <taxon>Fungi</taxon>
        <taxon>Dikarya</taxon>
        <taxon>Ascomycota</taxon>
        <taxon>Pezizomycotina</taxon>
        <taxon>Eurotiomycetes</taxon>
        <taxon>Eurotiomycetidae</taxon>
        <taxon>Eurotiales</taxon>
        <taxon>Aspergillaceae</taxon>
        <taxon>Aspergillus</taxon>
        <taxon>Aspergillus subgen. Circumdati</taxon>
    </lineage>
</organism>
<proteinExistence type="predicted"/>
<protein>
    <submittedName>
        <fullName evidence="2">Uncharacterized protein</fullName>
    </submittedName>
</protein>
<keyword evidence="3" id="KW-1185">Reference proteome</keyword>
<evidence type="ECO:0000256" key="1">
    <source>
        <dbReference type="SAM" id="MobiDB-lite"/>
    </source>
</evidence>